<organism evidence="2 3">
    <name type="scientific">Rhizophlyctis rosea</name>
    <dbReference type="NCBI Taxonomy" id="64517"/>
    <lineage>
        <taxon>Eukaryota</taxon>
        <taxon>Fungi</taxon>
        <taxon>Fungi incertae sedis</taxon>
        <taxon>Chytridiomycota</taxon>
        <taxon>Chytridiomycota incertae sedis</taxon>
        <taxon>Chytridiomycetes</taxon>
        <taxon>Rhizophlyctidales</taxon>
        <taxon>Rhizophlyctidaceae</taxon>
        <taxon>Rhizophlyctis</taxon>
    </lineage>
</organism>
<protein>
    <submittedName>
        <fullName evidence="2">Uncharacterized protein</fullName>
    </submittedName>
</protein>
<feature type="region of interest" description="Disordered" evidence="1">
    <location>
        <begin position="230"/>
        <end position="252"/>
    </location>
</feature>
<evidence type="ECO:0000313" key="2">
    <source>
        <dbReference type="EMBL" id="KAJ3051397.1"/>
    </source>
</evidence>
<name>A0AAD5SJD5_9FUNG</name>
<keyword evidence="3" id="KW-1185">Reference proteome</keyword>
<comment type="caution">
    <text evidence="2">The sequence shown here is derived from an EMBL/GenBank/DDBJ whole genome shotgun (WGS) entry which is preliminary data.</text>
</comment>
<evidence type="ECO:0000313" key="3">
    <source>
        <dbReference type="Proteomes" id="UP001212841"/>
    </source>
</evidence>
<sequence length="315" mass="36655">MMRQQEDAIQPLLAEPLDAKEDWKTLEAAENLPCEDLATYLVHAAKRVKRLADNEITDDTEEKNLRKILTELKRKHQKKKKTKDPHRIIRDVLLRINYIYIPTNESDLGDGNVLSFKDILTRSEEQFSQRDLWRFHTWIALLRMGIYWSTDGKRSGEALRQQYTTLKIPGAANKYKNMVQRIKVAWNLRVAFGWGVACWVQLGGGDGRGLQDLTNKQIDKLVANHKLVDQLTHQPTRNKEDEDEDEDFDDEESIPDAEMLKYWKGHDELIYSKIEDSHLKLLDMPSEQLKAAMDTPKKCDLRDRKKASKDKRASV</sequence>
<dbReference type="EMBL" id="JADGJD010000401">
    <property type="protein sequence ID" value="KAJ3051397.1"/>
    <property type="molecule type" value="Genomic_DNA"/>
</dbReference>
<proteinExistence type="predicted"/>
<reference evidence="2" key="1">
    <citation type="submission" date="2020-05" db="EMBL/GenBank/DDBJ databases">
        <title>Phylogenomic resolution of chytrid fungi.</title>
        <authorList>
            <person name="Stajich J.E."/>
            <person name="Amses K."/>
            <person name="Simmons R."/>
            <person name="Seto K."/>
            <person name="Myers J."/>
            <person name="Bonds A."/>
            <person name="Quandt C.A."/>
            <person name="Barry K."/>
            <person name="Liu P."/>
            <person name="Grigoriev I."/>
            <person name="Longcore J.E."/>
            <person name="James T.Y."/>
        </authorList>
    </citation>
    <scope>NUCLEOTIDE SEQUENCE</scope>
    <source>
        <strain evidence="2">JEL0318</strain>
    </source>
</reference>
<accession>A0AAD5SJD5</accession>
<gene>
    <name evidence="2" type="ORF">HK097_007630</name>
</gene>
<dbReference type="Proteomes" id="UP001212841">
    <property type="component" value="Unassembled WGS sequence"/>
</dbReference>
<feature type="region of interest" description="Disordered" evidence="1">
    <location>
        <begin position="292"/>
        <end position="315"/>
    </location>
</feature>
<dbReference type="AlphaFoldDB" id="A0AAD5SJD5"/>
<evidence type="ECO:0000256" key="1">
    <source>
        <dbReference type="SAM" id="MobiDB-lite"/>
    </source>
</evidence>
<feature type="compositionally biased region" description="Acidic residues" evidence="1">
    <location>
        <begin position="241"/>
        <end position="252"/>
    </location>
</feature>